<dbReference type="AlphaFoldDB" id="A0A9E8ZCU5"/>
<evidence type="ECO:0000313" key="2">
    <source>
        <dbReference type="Proteomes" id="UP001163152"/>
    </source>
</evidence>
<proteinExistence type="predicted"/>
<dbReference type="EMBL" id="CP113797">
    <property type="protein sequence ID" value="WAL60577.1"/>
    <property type="molecule type" value="Genomic_DNA"/>
</dbReference>
<sequence length="123" mass="13282">MTEARNVLGGTLELCCTDPMTGYYRDGKCNTGGGDMGAHVVCAQVTEEFLAFTQSRGNDLSTPMPMFNFPGLKPGDRWCLCASRWKEALDAGVAPPVVLTATHASALEYVSLEELKRYAVDSV</sequence>
<dbReference type="PANTHER" id="PTHR37466:SF1">
    <property type="entry name" value="SLR1628 PROTEIN"/>
    <property type="match status" value="1"/>
</dbReference>
<dbReference type="KEGG" id="tsin:OXH18_00860"/>
<protein>
    <submittedName>
        <fullName evidence="1">DUF2237 domain-containing protein</fullName>
    </submittedName>
</protein>
<dbReference type="Gene3D" id="3.30.56.110">
    <property type="entry name" value="Protein of unknown function DUF2237"/>
    <property type="match status" value="1"/>
</dbReference>
<dbReference type="RefSeq" id="WP_268610519.1">
    <property type="nucleotide sequence ID" value="NZ_CP113797.1"/>
</dbReference>
<gene>
    <name evidence="1" type="ORF">OXH18_00860</name>
</gene>
<keyword evidence="2" id="KW-1185">Reference proteome</keyword>
<dbReference type="Proteomes" id="UP001163152">
    <property type="component" value="Chromosome"/>
</dbReference>
<organism evidence="1 2">
    <name type="scientific">Thermocoleostomius sinensis A174</name>
    <dbReference type="NCBI Taxonomy" id="2016057"/>
    <lineage>
        <taxon>Bacteria</taxon>
        <taxon>Bacillati</taxon>
        <taxon>Cyanobacteriota</taxon>
        <taxon>Cyanophyceae</taxon>
        <taxon>Oculatellales</taxon>
        <taxon>Oculatellaceae</taxon>
        <taxon>Thermocoleostomius</taxon>
    </lineage>
</organism>
<dbReference type="Pfam" id="PF09996">
    <property type="entry name" value="DUF2237"/>
    <property type="match status" value="1"/>
</dbReference>
<accession>A0A9E8ZCU5</accession>
<dbReference type="PANTHER" id="PTHR37466">
    <property type="entry name" value="SLR1628 PROTEIN"/>
    <property type="match status" value="1"/>
</dbReference>
<name>A0A9E8ZCU5_9CYAN</name>
<reference evidence="1" key="1">
    <citation type="submission" date="2022-12" db="EMBL/GenBank/DDBJ databases">
        <title>Polyphasic identification of a Novel Hot-Spring Cyanobacterium Ocullathermofonsia sinensis gen nov. sp. nov. and Genomic Insights on its Adaptations to the Thermal Habitat.</title>
        <authorList>
            <person name="Daroch M."/>
            <person name="Tang J."/>
            <person name="Jiang Y."/>
        </authorList>
    </citation>
    <scope>NUCLEOTIDE SEQUENCE</scope>
    <source>
        <strain evidence="1">PKUAC-SCTA174</strain>
    </source>
</reference>
<dbReference type="InterPro" id="IPR018714">
    <property type="entry name" value="DUF2237"/>
</dbReference>
<evidence type="ECO:0000313" key="1">
    <source>
        <dbReference type="EMBL" id="WAL60577.1"/>
    </source>
</evidence>